<evidence type="ECO:0000256" key="1">
    <source>
        <dbReference type="ARBA" id="ARBA00022723"/>
    </source>
</evidence>
<sequence>MTEVRPAVVQTVLGPVAAADLGVVLPHEHLFNDLTPVLAPAAYRATRALVGQRVAPRWQSLLRQDPYCCADNLGPKPVEEVVAEVAAFQAHGGRTIVDATGSPAIGRDPEGLAELARTTGVHVVMGTGPYLEKLEGVRITARTVEQQALEMVDELSRGVRGIRAGVIGEIGVSPGFTPAERAALRAAGIAQTERPEVGMNIHLPGWQRRGHEVLDLLVDELGVDAGRIALAHSDPSAPDVAYQTSLLDRGAILEFDMIGLDIAFPGEGASPAPHETADRIAALVAAGYAGQVTLSQDLFLKQMWRANGGNGLSFVHSVFVELLRERGVGADAIEQMTVAAPARWLAGSPTPSD</sequence>
<dbReference type="SUPFAM" id="SSF51556">
    <property type="entry name" value="Metallo-dependent hydrolases"/>
    <property type="match status" value="1"/>
</dbReference>
<dbReference type="PROSITE" id="PS51347">
    <property type="entry name" value="PHOSPHOTRIESTERASE_2"/>
    <property type="match status" value="1"/>
</dbReference>
<comment type="similarity">
    <text evidence="3">Belongs to the metallo-dependent hydrolases superfamily. Phosphotriesterase family.</text>
</comment>
<reference evidence="4 5" key="1">
    <citation type="submission" date="2022-03" db="EMBL/GenBank/DDBJ databases">
        <title>Agromyces sp. isolated from the gut of P. brevitarsis seulensis larvae.</title>
        <authorList>
            <person name="Won M."/>
            <person name="Kwon S.-W."/>
        </authorList>
    </citation>
    <scope>NUCLEOTIDE SEQUENCE [LARGE SCALE GENOMIC DNA]</scope>
    <source>
        <strain evidence="4 5">KACC 16215</strain>
    </source>
</reference>
<evidence type="ECO:0000256" key="2">
    <source>
        <dbReference type="ARBA" id="ARBA00022801"/>
    </source>
</evidence>
<accession>A0ABY4AU50</accession>
<dbReference type="InterPro" id="IPR001559">
    <property type="entry name" value="Phosphotriesterase"/>
</dbReference>
<keyword evidence="5" id="KW-1185">Reference proteome</keyword>
<gene>
    <name evidence="4" type="ORF">MTP13_02655</name>
</gene>
<evidence type="ECO:0008006" key="6">
    <source>
        <dbReference type="Google" id="ProtNLM"/>
    </source>
</evidence>
<dbReference type="RefSeq" id="WP_243569508.1">
    <property type="nucleotide sequence ID" value="NZ_BAAARD010000004.1"/>
</dbReference>
<keyword evidence="1" id="KW-0479">Metal-binding</keyword>
<dbReference type="PANTHER" id="PTHR10819:SF3">
    <property type="entry name" value="PHOSPHOTRIESTERASE-RELATED PROTEIN"/>
    <property type="match status" value="1"/>
</dbReference>
<keyword evidence="2" id="KW-0378">Hydrolase</keyword>
<evidence type="ECO:0000313" key="5">
    <source>
        <dbReference type="Proteomes" id="UP000831304"/>
    </source>
</evidence>
<dbReference type="EMBL" id="CP094533">
    <property type="protein sequence ID" value="UOE26696.1"/>
    <property type="molecule type" value="Genomic_DNA"/>
</dbReference>
<evidence type="ECO:0000313" key="4">
    <source>
        <dbReference type="EMBL" id="UOE26696.1"/>
    </source>
</evidence>
<name>A0ABY4AU50_9MICO</name>
<protein>
    <recommendedName>
        <fullName evidence="6">Phosphotriesterase-related protein</fullName>
    </recommendedName>
</protein>
<dbReference type="Proteomes" id="UP000831304">
    <property type="component" value="Chromosome"/>
</dbReference>
<dbReference type="Gene3D" id="3.20.20.140">
    <property type="entry name" value="Metal-dependent hydrolases"/>
    <property type="match status" value="1"/>
</dbReference>
<dbReference type="PANTHER" id="PTHR10819">
    <property type="entry name" value="PHOSPHOTRIESTERASE-RELATED"/>
    <property type="match status" value="1"/>
</dbReference>
<organism evidence="4 5">
    <name type="scientific">Agromyces soli</name>
    <dbReference type="NCBI Taxonomy" id="659012"/>
    <lineage>
        <taxon>Bacteria</taxon>
        <taxon>Bacillati</taxon>
        <taxon>Actinomycetota</taxon>
        <taxon>Actinomycetes</taxon>
        <taxon>Micrococcales</taxon>
        <taxon>Microbacteriaceae</taxon>
        <taxon>Agromyces</taxon>
    </lineage>
</organism>
<evidence type="ECO:0000256" key="3">
    <source>
        <dbReference type="PROSITE-ProRule" id="PRU00679"/>
    </source>
</evidence>
<comment type="caution">
    <text evidence="3">Lacks conserved residue(s) required for the propagation of feature annotation.</text>
</comment>
<dbReference type="Pfam" id="PF02126">
    <property type="entry name" value="PTE"/>
    <property type="match status" value="1"/>
</dbReference>
<proteinExistence type="inferred from homology"/>
<dbReference type="InterPro" id="IPR032466">
    <property type="entry name" value="Metal_Hydrolase"/>
</dbReference>